<dbReference type="RefSeq" id="WP_169608966.1">
    <property type="nucleotide sequence ID" value="NZ_CP051682.1"/>
</dbReference>
<protein>
    <recommendedName>
        <fullName evidence="4">DUF4252 domain-containing protein</fullName>
    </recommendedName>
</protein>
<feature type="chain" id="PRO_5029526450" description="DUF4252 domain-containing protein" evidence="1">
    <location>
        <begin position="21"/>
        <end position="168"/>
    </location>
</feature>
<dbReference type="Proteomes" id="UP000503278">
    <property type="component" value="Chromosome"/>
</dbReference>
<evidence type="ECO:0008006" key="4">
    <source>
        <dbReference type="Google" id="ProtNLM"/>
    </source>
</evidence>
<sequence>MNHKILGLFSLLILSAVAYAQTGMDSTTAASPVKTLTLKQYNTYLNGPDLSALALPATMNDYPMPDRVLKLQRELKLTAAQVDKVKGINSYLQLKKTEIGQSIIRNEKALDRLFSTHKVDDGNIIFFATQSGSYQGEYRTAVLSACYNTYKVLTPVQLSTLRGLKNHN</sequence>
<keyword evidence="1" id="KW-0732">Signal</keyword>
<accession>A0A7L5E3V6</accession>
<organism evidence="2 3">
    <name type="scientific">Mucilaginibacter robiniae</name>
    <dbReference type="NCBI Taxonomy" id="2728022"/>
    <lineage>
        <taxon>Bacteria</taxon>
        <taxon>Pseudomonadati</taxon>
        <taxon>Bacteroidota</taxon>
        <taxon>Sphingobacteriia</taxon>
        <taxon>Sphingobacteriales</taxon>
        <taxon>Sphingobacteriaceae</taxon>
        <taxon>Mucilaginibacter</taxon>
    </lineage>
</organism>
<dbReference type="EMBL" id="CP051682">
    <property type="protein sequence ID" value="QJD97087.1"/>
    <property type="molecule type" value="Genomic_DNA"/>
</dbReference>
<dbReference type="KEGG" id="mrob:HH214_15025"/>
<evidence type="ECO:0000313" key="3">
    <source>
        <dbReference type="Proteomes" id="UP000503278"/>
    </source>
</evidence>
<reference evidence="2 3" key="1">
    <citation type="submission" date="2020-04" db="EMBL/GenBank/DDBJ databases">
        <title>Genome sequencing of novel species.</title>
        <authorList>
            <person name="Heo J."/>
            <person name="Kim S.-J."/>
            <person name="Kim J.-S."/>
            <person name="Hong S.-B."/>
            <person name="Kwon S.-W."/>
        </authorList>
    </citation>
    <scope>NUCLEOTIDE SEQUENCE [LARGE SCALE GENOMIC DNA]</scope>
    <source>
        <strain evidence="2 3">F39-2</strain>
    </source>
</reference>
<gene>
    <name evidence="2" type="ORF">HH214_15025</name>
</gene>
<feature type="signal peptide" evidence="1">
    <location>
        <begin position="1"/>
        <end position="20"/>
    </location>
</feature>
<evidence type="ECO:0000313" key="2">
    <source>
        <dbReference type="EMBL" id="QJD97087.1"/>
    </source>
</evidence>
<dbReference type="Gene3D" id="1.20.120.1490">
    <property type="match status" value="1"/>
</dbReference>
<evidence type="ECO:0000256" key="1">
    <source>
        <dbReference type="SAM" id="SignalP"/>
    </source>
</evidence>
<keyword evidence="3" id="KW-1185">Reference proteome</keyword>
<name>A0A7L5E3V6_9SPHI</name>
<dbReference type="AlphaFoldDB" id="A0A7L5E3V6"/>
<proteinExistence type="predicted"/>